<keyword evidence="2" id="KW-1133">Transmembrane helix</keyword>
<sequence length="192" mass="20763">MRPITNNTHHGAHGLIDNAPIPYPNGVRLIVEQEPFHAAGPLSEDRGERAFQSPLECNSDNMTNLQPHTTHSPPSQVQSPTAAIATQSSTFTRGPLPELNPSRDTRSSIRNRDAADAFLGISQRTSRQLEDSLERGMIGSQLEGETGLSPWLDFNALGTRTKLVITVVILGIVLVGAVVKLVQTIHPPTSSH</sequence>
<keyword evidence="2" id="KW-0812">Transmembrane</keyword>
<dbReference type="AlphaFoldDB" id="A0A0C3LDI2"/>
<organism evidence="3 4">
    <name type="scientific">Tulasnella calospora MUT 4182</name>
    <dbReference type="NCBI Taxonomy" id="1051891"/>
    <lineage>
        <taxon>Eukaryota</taxon>
        <taxon>Fungi</taxon>
        <taxon>Dikarya</taxon>
        <taxon>Basidiomycota</taxon>
        <taxon>Agaricomycotina</taxon>
        <taxon>Agaricomycetes</taxon>
        <taxon>Cantharellales</taxon>
        <taxon>Tulasnellaceae</taxon>
        <taxon>Tulasnella</taxon>
    </lineage>
</organism>
<proteinExistence type="predicted"/>
<keyword evidence="2" id="KW-0472">Membrane</keyword>
<name>A0A0C3LDI2_9AGAM</name>
<reference evidence="4" key="2">
    <citation type="submission" date="2015-01" db="EMBL/GenBank/DDBJ databases">
        <title>Evolutionary Origins and Diversification of the Mycorrhizal Mutualists.</title>
        <authorList>
            <consortium name="DOE Joint Genome Institute"/>
            <consortium name="Mycorrhizal Genomics Consortium"/>
            <person name="Kohler A."/>
            <person name="Kuo A."/>
            <person name="Nagy L.G."/>
            <person name="Floudas D."/>
            <person name="Copeland A."/>
            <person name="Barry K.W."/>
            <person name="Cichocki N."/>
            <person name="Veneault-Fourrey C."/>
            <person name="LaButti K."/>
            <person name="Lindquist E.A."/>
            <person name="Lipzen A."/>
            <person name="Lundell T."/>
            <person name="Morin E."/>
            <person name="Murat C."/>
            <person name="Riley R."/>
            <person name="Ohm R."/>
            <person name="Sun H."/>
            <person name="Tunlid A."/>
            <person name="Henrissat B."/>
            <person name="Grigoriev I.V."/>
            <person name="Hibbett D.S."/>
            <person name="Martin F."/>
        </authorList>
    </citation>
    <scope>NUCLEOTIDE SEQUENCE [LARGE SCALE GENOMIC DNA]</scope>
    <source>
        <strain evidence="4">MUT 4182</strain>
    </source>
</reference>
<keyword evidence="4" id="KW-1185">Reference proteome</keyword>
<reference evidence="3 4" key="1">
    <citation type="submission" date="2014-04" db="EMBL/GenBank/DDBJ databases">
        <authorList>
            <consortium name="DOE Joint Genome Institute"/>
            <person name="Kuo A."/>
            <person name="Girlanda M."/>
            <person name="Perotto S."/>
            <person name="Kohler A."/>
            <person name="Nagy L.G."/>
            <person name="Floudas D."/>
            <person name="Copeland A."/>
            <person name="Barry K.W."/>
            <person name="Cichocki N."/>
            <person name="Veneault-Fourrey C."/>
            <person name="LaButti K."/>
            <person name="Lindquist E.A."/>
            <person name="Lipzen A."/>
            <person name="Lundell T."/>
            <person name="Morin E."/>
            <person name="Murat C."/>
            <person name="Sun H."/>
            <person name="Tunlid A."/>
            <person name="Henrissat B."/>
            <person name="Grigoriev I.V."/>
            <person name="Hibbett D.S."/>
            <person name="Martin F."/>
            <person name="Nordberg H.P."/>
            <person name="Cantor M.N."/>
            <person name="Hua S.X."/>
        </authorList>
    </citation>
    <scope>NUCLEOTIDE SEQUENCE [LARGE SCALE GENOMIC DNA]</scope>
    <source>
        <strain evidence="3 4">MUT 4182</strain>
    </source>
</reference>
<feature type="transmembrane region" description="Helical" evidence="2">
    <location>
        <begin position="163"/>
        <end position="182"/>
    </location>
</feature>
<evidence type="ECO:0000313" key="4">
    <source>
        <dbReference type="Proteomes" id="UP000054248"/>
    </source>
</evidence>
<protein>
    <submittedName>
        <fullName evidence="3">Uncharacterized protein</fullName>
    </submittedName>
</protein>
<dbReference type="HOGENOM" id="CLU_1416127_0_0_1"/>
<evidence type="ECO:0000256" key="1">
    <source>
        <dbReference type="SAM" id="MobiDB-lite"/>
    </source>
</evidence>
<feature type="region of interest" description="Disordered" evidence="1">
    <location>
        <begin position="59"/>
        <end position="107"/>
    </location>
</feature>
<gene>
    <name evidence="3" type="ORF">M407DRAFT_30842</name>
</gene>
<dbReference type="Proteomes" id="UP000054248">
    <property type="component" value="Unassembled WGS sequence"/>
</dbReference>
<evidence type="ECO:0000256" key="2">
    <source>
        <dbReference type="SAM" id="Phobius"/>
    </source>
</evidence>
<dbReference type="EMBL" id="KN823217">
    <property type="protein sequence ID" value="KIO19517.1"/>
    <property type="molecule type" value="Genomic_DNA"/>
</dbReference>
<accession>A0A0C3LDI2</accession>
<dbReference type="OrthoDB" id="10628139at2759"/>
<evidence type="ECO:0000313" key="3">
    <source>
        <dbReference type="EMBL" id="KIO19517.1"/>
    </source>
</evidence>
<feature type="compositionally biased region" description="Polar residues" evidence="1">
    <location>
        <begin position="59"/>
        <end position="92"/>
    </location>
</feature>
<feature type="region of interest" description="Disordered" evidence="1">
    <location>
        <begin position="1"/>
        <end position="20"/>
    </location>
</feature>